<sequence length="170" mass="18665">MCNNALDRLVWPALVEQVAGWDGVRCEWEGGCGTEQARVSVSETLGQDLGQGLGFLGLQVGFRANGLNVLVGLLGRFSWAYRVWVFFKNLHRQMVREVEVAMRCEGADKSDVVVEIVDPREVEGHHQYCPLGPLARLTGRGGTKEGQIHVVTRSSSYGAYSKCPVGTSDR</sequence>
<proteinExistence type="predicted"/>
<reference evidence="1 2" key="1">
    <citation type="submission" date="2015-01" db="EMBL/GenBank/DDBJ databases">
        <title>Genome of allotetraploid Gossypium barbadense reveals genomic plasticity and fiber elongation in cotton evolution.</title>
        <authorList>
            <person name="Chen X."/>
            <person name="Liu X."/>
            <person name="Zhao B."/>
            <person name="Zheng H."/>
            <person name="Hu Y."/>
            <person name="Lu G."/>
            <person name="Yang C."/>
            <person name="Chen J."/>
            <person name="Shan C."/>
            <person name="Zhang L."/>
            <person name="Zhou Y."/>
            <person name="Wang L."/>
            <person name="Guo W."/>
            <person name="Bai Y."/>
            <person name="Ruan J."/>
            <person name="Shangguan X."/>
            <person name="Mao Y."/>
            <person name="Jiang J."/>
            <person name="Zhu Y."/>
            <person name="Lei J."/>
            <person name="Kang H."/>
            <person name="Chen S."/>
            <person name="He X."/>
            <person name="Wang R."/>
            <person name="Wang Y."/>
            <person name="Chen J."/>
            <person name="Wang L."/>
            <person name="Yu S."/>
            <person name="Wang B."/>
            <person name="Wei J."/>
            <person name="Song S."/>
            <person name="Lu X."/>
            <person name="Gao Z."/>
            <person name="Gu W."/>
            <person name="Deng X."/>
            <person name="Ma D."/>
            <person name="Wang S."/>
            <person name="Liang W."/>
            <person name="Fang L."/>
            <person name="Cai C."/>
            <person name="Zhu X."/>
            <person name="Zhou B."/>
            <person name="Zhang Y."/>
            <person name="Chen Z."/>
            <person name="Xu S."/>
            <person name="Zhu R."/>
            <person name="Wang S."/>
            <person name="Zhang T."/>
            <person name="Zhao G."/>
        </authorList>
    </citation>
    <scope>NUCLEOTIDE SEQUENCE [LARGE SCALE GENOMIC DNA]</scope>
    <source>
        <strain evidence="2">cv. Xinhai21</strain>
        <tissue evidence="1">Leaf</tissue>
    </source>
</reference>
<dbReference type="Proteomes" id="UP000239757">
    <property type="component" value="Unassembled WGS sequence"/>
</dbReference>
<evidence type="ECO:0000313" key="2">
    <source>
        <dbReference type="Proteomes" id="UP000239757"/>
    </source>
</evidence>
<dbReference type="AlphaFoldDB" id="A0A2P5YRP1"/>
<gene>
    <name evidence="1" type="ORF">GOBAR_AA02310</name>
</gene>
<dbReference type="EMBL" id="KZ662854">
    <property type="protein sequence ID" value="PPS18267.1"/>
    <property type="molecule type" value="Genomic_DNA"/>
</dbReference>
<evidence type="ECO:0000313" key="1">
    <source>
        <dbReference type="EMBL" id="PPS18267.1"/>
    </source>
</evidence>
<name>A0A2P5YRP1_GOSBA</name>
<protein>
    <submittedName>
        <fullName evidence="1">Uncharacterized protein</fullName>
    </submittedName>
</protein>
<organism evidence="1 2">
    <name type="scientific">Gossypium barbadense</name>
    <name type="common">Sea Island cotton</name>
    <name type="synonym">Hibiscus barbadensis</name>
    <dbReference type="NCBI Taxonomy" id="3634"/>
    <lineage>
        <taxon>Eukaryota</taxon>
        <taxon>Viridiplantae</taxon>
        <taxon>Streptophyta</taxon>
        <taxon>Embryophyta</taxon>
        <taxon>Tracheophyta</taxon>
        <taxon>Spermatophyta</taxon>
        <taxon>Magnoliopsida</taxon>
        <taxon>eudicotyledons</taxon>
        <taxon>Gunneridae</taxon>
        <taxon>Pentapetalae</taxon>
        <taxon>rosids</taxon>
        <taxon>malvids</taxon>
        <taxon>Malvales</taxon>
        <taxon>Malvaceae</taxon>
        <taxon>Malvoideae</taxon>
        <taxon>Gossypium</taxon>
    </lineage>
</organism>
<accession>A0A2P5YRP1</accession>